<sequence length="78" mass="9380">MWNSYPNISAITLDRYLSDHRPILLRESTTDYGPSPFRFYHHWLEVEGFRKFVVDTWSSAPGDNRNDMRNLMKKLKFL</sequence>
<dbReference type="GO" id="GO:0003964">
    <property type="term" value="F:RNA-directed DNA polymerase activity"/>
    <property type="evidence" value="ECO:0007669"/>
    <property type="project" value="UniProtKB-KW"/>
</dbReference>
<name>A0A699JRM4_TANCI</name>
<proteinExistence type="predicted"/>
<dbReference type="PANTHER" id="PTHR33710:SF64">
    <property type="entry name" value="ENDONUCLEASE_EXONUCLEASE_PHOSPHATASE DOMAIN-CONTAINING PROTEIN"/>
    <property type="match status" value="1"/>
</dbReference>
<evidence type="ECO:0000313" key="1">
    <source>
        <dbReference type="EMBL" id="GFA49684.1"/>
    </source>
</evidence>
<reference evidence="1" key="1">
    <citation type="journal article" date="2019" name="Sci. Rep.">
        <title>Draft genome of Tanacetum cinerariifolium, the natural source of mosquito coil.</title>
        <authorList>
            <person name="Yamashiro T."/>
            <person name="Shiraishi A."/>
            <person name="Satake H."/>
            <person name="Nakayama K."/>
        </authorList>
    </citation>
    <scope>NUCLEOTIDE SEQUENCE</scope>
</reference>
<dbReference type="PANTHER" id="PTHR33710">
    <property type="entry name" value="BNAC02G09200D PROTEIN"/>
    <property type="match status" value="1"/>
</dbReference>
<feature type="non-terminal residue" evidence="1">
    <location>
        <position position="78"/>
    </location>
</feature>
<organism evidence="1">
    <name type="scientific">Tanacetum cinerariifolium</name>
    <name type="common">Dalmatian daisy</name>
    <name type="synonym">Chrysanthemum cinerariifolium</name>
    <dbReference type="NCBI Taxonomy" id="118510"/>
    <lineage>
        <taxon>Eukaryota</taxon>
        <taxon>Viridiplantae</taxon>
        <taxon>Streptophyta</taxon>
        <taxon>Embryophyta</taxon>
        <taxon>Tracheophyta</taxon>
        <taxon>Spermatophyta</taxon>
        <taxon>Magnoliopsida</taxon>
        <taxon>eudicotyledons</taxon>
        <taxon>Gunneridae</taxon>
        <taxon>Pentapetalae</taxon>
        <taxon>asterids</taxon>
        <taxon>campanulids</taxon>
        <taxon>Asterales</taxon>
        <taxon>Asteraceae</taxon>
        <taxon>Asteroideae</taxon>
        <taxon>Anthemideae</taxon>
        <taxon>Anthemidinae</taxon>
        <taxon>Tanacetum</taxon>
    </lineage>
</organism>
<accession>A0A699JRM4</accession>
<comment type="caution">
    <text evidence="1">The sequence shown here is derived from an EMBL/GenBank/DDBJ whole genome shotgun (WGS) entry which is preliminary data.</text>
</comment>
<dbReference type="EMBL" id="BKCJ010434301">
    <property type="protein sequence ID" value="GFA49684.1"/>
    <property type="molecule type" value="Genomic_DNA"/>
</dbReference>
<protein>
    <submittedName>
        <fullName evidence="1">RNA-directed DNA polymerase, eukaryota</fullName>
    </submittedName>
</protein>
<keyword evidence="1" id="KW-0695">RNA-directed DNA polymerase</keyword>
<keyword evidence="1" id="KW-0548">Nucleotidyltransferase</keyword>
<dbReference type="AlphaFoldDB" id="A0A699JRM4"/>
<gene>
    <name evidence="1" type="ORF">Tci_621656</name>
</gene>
<keyword evidence="1" id="KW-0808">Transferase</keyword>